<evidence type="ECO:0000256" key="8">
    <source>
        <dbReference type="SAM" id="MobiDB-lite"/>
    </source>
</evidence>
<dbReference type="EC" id="3.1.3.48" evidence="2"/>
<evidence type="ECO:0000259" key="10">
    <source>
        <dbReference type="PROSITE" id="PS50056"/>
    </source>
</evidence>
<evidence type="ECO:0000256" key="6">
    <source>
        <dbReference type="ARBA" id="ARBA00023306"/>
    </source>
</evidence>
<comment type="similarity">
    <text evidence="1">Belongs to the protein-tyrosine phosphatase family. Non-receptor class CDC14 subfamily.</text>
</comment>
<dbReference type="InterPro" id="IPR029260">
    <property type="entry name" value="DSPn"/>
</dbReference>
<dbReference type="SMART" id="SM00195">
    <property type="entry name" value="DSPc"/>
    <property type="match status" value="1"/>
</dbReference>
<evidence type="ECO:0000256" key="1">
    <source>
        <dbReference type="ARBA" id="ARBA00007315"/>
    </source>
</evidence>
<dbReference type="InParanoid" id="A0A3B1J6N8"/>
<dbReference type="AlphaFoldDB" id="A0A3B1J6N8"/>
<evidence type="ECO:0000256" key="7">
    <source>
        <dbReference type="ARBA" id="ARBA00047761"/>
    </source>
</evidence>
<dbReference type="PROSITE" id="PS00383">
    <property type="entry name" value="TYR_PHOSPHATASE_1"/>
    <property type="match status" value="1"/>
</dbReference>
<feature type="compositionally biased region" description="Low complexity" evidence="8">
    <location>
        <begin position="481"/>
        <end position="516"/>
    </location>
</feature>
<dbReference type="GO" id="GO:0004725">
    <property type="term" value="F:protein tyrosine phosphatase activity"/>
    <property type="evidence" value="ECO:0007669"/>
    <property type="project" value="UniProtKB-EC"/>
</dbReference>
<dbReference type="InterPro" id="IPR044506">
    <property type="entry name" value="CDC14_C"/>
</dbReference>
<name>A0A3B1J6N8_ASTMX</name>
<dbReference type="InterPro" id="IPR020422">
    <property type="entry name" value="TYR_PHOSPHATASE_DUAL_dom"/>
</dbReference>
<evidence type="ECO:0000313" key="11">
    <source>
        <dbReference type="Ensembl" id="ENSAMXP00000036994.1"/>
    </source>
</evidence>
<sequence length="671" mass="74260">MSLDHLKHSAILSTLFKMADDSELLGASEFMKDRLYFATLRSKPKSTANTHYFCTDDEFVYENFYADFGPLNLAMLYRYCCKLNKKLKLARCSYLMCSCLGMLKSFTLTRKRIVHYTSFDQRKRANAAVLIGAYAVIYLKKTPEEAYRALISGSNASYLPFRDASFGNCMYNLTILDCLQGIRKAQQHGFLNFETFDVTEYEHYERVENGDFNWIVRGKFLAFSGPHPKSKVENGYPLHAPEAYFPYFRKHNVTTIIRLNKKIYDAKRFTDAGFDHYDLFFVDGSTPSDVITRRFLHICESTDGAVAVHCKAGLGRTGTLIGCYLMKHYRFTAAEAIAWIRVCRPGSIIGPQQHFLEEKQVSLWAQGEVCRAQQQKLRVYEERSVGVPHLISSMDDLTISTSILKTSSLDRVEENNDYSENGLAMTQGDKLRALKVRRQPRSATTGALRLEDMKAHTRSPSQPFSRLSSAASPQGTVSPLKSSKVSSSSSSASAKRIGRASSSSSNLKNSSLNSRLATSLGNLYESDGDRSSPGRQPLAHSSSSSSSTVSFSPSLSSSPTPRVAFSSPSTLAALNYHYEVNNNQYNSISKGPNANGLSPGKSSSFSNKNQNHNHGGTAGASSTAGRFGMEEPAHSQGTAGLIRPSARYLSRSIPVSELFPSHLHTPNSSIS</sequence>
<keyword evidence="3" id="KW-0132">Cell division</keyword>
<feature type="compositionally biased region" description="Polar residues" evidence="8">
    <location>
        <begin position="587"/>
        <end position="614"/>
    </location>
</feature>
<keyword evidence="4" id="KW-0378">Hydrolase</keyword>
<reference evidence="11" key="3">
    <citation type="submission" date="2025-08" db="UniProtKB">
        <authorList>
            <consortium name="Ensembl"/>
        </authorList>
    </citation>
    <scope>IDENTIFICATION</scope>
</reference>
<feature type="region of interest" description="Disordered" evidence="8">
    <location>
        <begin position="436"/>
        <end position="564"/>
    </location>
</feature>
<keyword evidence="6" id="KW-0131">Cell cycle</keyword>
<protein>
    <recommendedName>
        <fullName evidence="2">protein-tyrosine-phosphatase</fullName>
        <ecNumber evidence="2">3.1.3.48</ecNumber>
    </recommendedName>
</protein>
<dbReference type="InterPro" id="IPR050561">
    <property type="entry name" value="PTP"/>
</dbReference>
<dbReference type="FunCoup" id="A0A3B1J6N8">
    <property type="interactions" value="785"/>
</dbReference>
<evidence type="ECO:0000259" key="9">
    <source>
        <dbReference type="PROSITE" id="PS50054"/>
    </source>
</evidence>
<dbReference type="PROSITE" id="PS50054">
    <property type="entry name" value="TYR_PHOSPHATASE_DUAL"/>
    <property type="match status" value="1"/>
</dbReference>
<evidence type="ECO:0000313" key="12">
    <source>
        <dbReference type="Proteomes" id="UP000018467"/>
    </source>
</evidence>
<feature type="domain" description="Tyrosine specific protein phosphatases" evidence="10">
    <location>
        <begin position="293"/>
        <end position="355"/>
    </location>
</feature>
<evidence type="ECO:0000256" key="5">
    <source>
        <dbReference type="ARBA" id="ARBA00022912"/>
    </source>
</evidence>
<keyword evidence="5" id="KW-0904">Protein phosphatase</keyword>
<evidence type="ECO:0000256" key="3">
    <source>
        <dbReference type="ARBA" id="ARBA00022618"/>
    </source>
</evidence>
<dbReference type="GO" id="GO:0051301">
    <property type="term" value="P:cell division"/>
    <property type="evidence" value="ECO:0007669"/>
    <property type="project" value="UniProtKB-KW"/>
</dbReference>
<dbReference type="InterPro" id="IPR003595">
    <property type="entry name" value="Tyr_Pase_cat"/>
</dbReference>
<dbReference type="Bgee" id="ENSAMXG00000017972">
    <property type="expression patterns" value="Expressed in camera-type eye and 14 other cell types or tissues"/>
</dbReference>
<feature type="compositionally biased region" description="Polar residues" evidence="8">
    <location>
        <begin position="458"/>
        <end position="480"/>
    </location>
</feature>
<dbReference type="PANTHER" id="PTHR23339">
    <property type="entry name" value="TYROSINE SPECIFIC PROTEIN PHOSPHATASE AND DUAL SPECIFICITY PROTEIN PHOSPHATASE"/>
    <property type="match status" value="1"/>
</dbReference>
<feature type="region of interest" description="Disordered" evidence="8">
    <location>
        <begin position="587"/>
        <end position="642"/>
    </location>
</feature>
<dbReference type="SMART" id="SM00404">
    <property type="entry name" value="PTPc_motif"/>
    <property type="match status" value="1"/>
</dbReference>
<organism evidence="11 12">
    <name type="scientific">Astyanax mexicanus</name>
    <name type="common">Blind cave fish</name>
    <name type="synonym">Astyanax fasciatus mexicanus</name>
    <dbReference type="NCBI Taxonomy" id="7994"/>
    <lineage>
        <taxon>Eukaryota</taxon>
        <taxon>Metazoa</taxon>
        <taxon>Chordata</taxon>
        <taxon>Craniata</taxon>
        <taxon>Vertebrata</taxon>
        <taxon>Euteleostomi</taxon>
        <taxon>Actinopterygii</taxon>
        <taxon>Neopterygii</taxon>
        <taxon>Teleostei</taxon>
        <taxon>Ostariophysi</taxon>
        <taxon>Characiformes</taxon>
        <taxon>Characoidei</taxon>
        <taxon>Acestrorhamphidae</taxon>
        <taxon>Acestrorhamphinae</taxon>
        <taxon>Astyanax</taxon>
    </lineage>
</organism>
<dbReference type="STRING" id="7994.ENSAMXP00000036994"/>
<evidence type="ECO:0000256" key="2">
    <source>
        <dbReference type="ARBA" id="ARBA00013064"/>
    </source>
</evidence>
<feature type="compositionally biased region" description="Low complexity" evidence="8">
    <location>
        <begin position="541"/>
        <end position="558"/>
    </location>
</feature>
<dbReference type="Gene3D" id="3.90.190.10">
    <property type="entry name" value="Protein tyrosine phosphatase superfamily"/>
    <property type="match status" value="2"/>
</dbReference>
<reference evidence="12" key="1">
    <citation type="submission" date="2013-03" db="EMBL/GenBank/DDBJ databases">
        <authorList>
            <person name="Jeffery W."/>
            <person name="Warren W."/>
            <person name="Wilson R.K."/>
        </authorList>
    </citation>
    <scope>NUCLEOTIDE SEQUENCE</scope>
    <source>
        <strain evidence="12">female</strain>
    </source>
</reference>
<reference evidence="11" key="4">
    <citation type="submission" date="2025-09" db="UniProtKB">
        <authorList>
            <consortium name="Ensembl"/>
        </authorList>
    </citation>
    <scope>IDENTIFICATION</scope>
</reference>
<dbReference type="FunFam" id="3.90.190.10:FF:000103">
    <property type="entry name" value="dual specificity protein phosphatase CDC14A isoform X1"/>
    <property type="match status" value="1"/>
</dbReference>
<dbReference type="SUPFAM" id="SSF52799">
    <property type="entry name" value="(Phosphotyrosine protein) phosphatases II"/>
    <property type="match status" value="2"/>
</dbReference>
<comment type="catalytic activity">
    <reaction evidence="7">
        <text>O-phospho-L-seryl-[protein] + H2O = L-seryl-[protein] + phosphate</text>
        <dbReference type="Rhea" id="RHEA:20629"/>
        <dbReference type="Rhea" id="RHEA-COMP:9863"/>
        <dbReference type="Rhea" id="RHEA-COMP:11604"/>
        <dbReference type="ChEBI" id="CHEBI:15377"/>
        <dbReference type="ChEBI" id="CHEBI:29999"/>
        <dbReference type="ChEBI" id="CHEBI:43474"/>
        <dbReference type="ChEBI" id="CHEBI:83421"/>
        <dbReference type="EC" id="3.1.3.16"/>
    </reaction>
</comment>
<dbReference type="CDD" id="cd14499">
    <property type="entry name" value="CDC14_C"/>
    <property type="match status" value="1"/>
</dbReference>
<feature type="domain" description="Tyrosine-protein phosphatase" evidence="9">
    <location>
        <begin position="211"/>
        <end position="368"/>
    </location>
</feature>
<dbReference type="PROSITE" id="PS50056">
    <property type="entry name" value="TYR_PHOSPHATASE_2"/>
    <property type="match status" value="1"/>
</dbReference>
<dbReference type="GO" id="GO:0004722">
    <property type="term" value="F:protein serine/threonine phosphatase activity"/>
    <property type="evidence" value="ECO:0007669"/>
    <property type="project" value="UniProtKB-EC"/>
</dbReference>
<dbReference type="FunFam" id="3.90.190.10:FF:000006">
    <property type="entry name" value="Dual specificity protein phosphatase CDC14B"/>
    <property type="match status" value="1"/>
</dbReference>
<dbReference type="Ensembl" id="ENSAMXT00000045596.1">
    <property type="protein sequence ID" value="ENSAMXP00000036994.1"/>
    <property type="gene ID" value="ENSAMXG00000017972.2"/>
</dbReference>
<dbReference type="InterPro" id="IPR000387">
    <property type="entry name" value="Tyr_Pase_dom"/>
</dbReference>
<evidence type="ECO:0000256" key="4">
    <source>
        <dbReference type="ARBA" id="ARBA00022801"/>
    </source>
</evidence>
<reference evidence="12" key="2">
    <citation type="journal article" date="2014" name="Nat. Commun.">
        <title>The cavefish genome reveals candidate genes for eye loss.</title>
        <authorList>
            <person name="McGaugh S.E."/>
            <person name="Gross J.B."/>
            <person name="Aken B."/>
            <person name="Blin M."/>
            <person name="Borowsky R."/>
            <person name="Chalopin D."/>
            <person name="Hinaux H."/>
            <person name="Jeffery W.R."/>
            <person name="Keene A."/>
            <person name="Ma L."/>
            <person name="Minx P."/>
            <person name="Murphy D."/>
            <person name="O'Quin K.E."/>
            <person name="Retaux S."/>
            <person name="Rohner N."/>
            <person name="Searle S.M."/>
            <person name="Stahl B.A."/>
            <person name="Tabin C."/>
            <person name="Volff J.N."/>
            <person name="Yoshizawa M."/>
            <person name="Warren W.C."/>
        </authorList>
    </citation>
    <scope>NUCLEOTIDE SEQUENCE [LARGE SCALE GENOMIC DNA]</scope>
    <source>
        <strain evidence="12">female</strain>
    </source>
</reference>
<dbReference type="Pfam" id="PF14671">
    <property type="entry name" value="DSPn"/>
    <property type="match status" value="2"/>
</dbReference>
<dbReference type="CDD" id="cd17657">
    <property type="entry name" value="CDC14_N"/>
    <property type="match status" value="1"/>
</dbReference>
<dbReference type="GeneTree" id="ENSGT00940000155899"/>
<proteinExistence type="inferred from homology"/>
<dbReference type="InterPro" id="IPR000340">
    <property type="entry name" value="Dual-sp_phosphatase_cat-dom"/>
</dbReference>
<accession>A0A3B1J6N8</accession>
<dbReference type="InterPro" id="IPR016130">
    <property type="entry name" value="Tyr_Pase_AS"/>
</dbReference>
<dbReference type="Proteomes" id="UP000018467">
    <property type="component" value="Unassembled WGS sequence"/>
</dbReference>
<dbReference type="InterPro" id="IPR029021">
    <property type="entry name" value="Prot-tyrosine_phosphatase-like"/>
</dbReference>
<dbReference type="Pfam" id="PF00782">
    <property type="entry name" value="DSPc"/>
    <property type="match status" value="1"/>
</dbReference>
<keyword evidence="12" id="KW-1185">Reference proteome</keyword>